<protein>
    <recommendedName>
        <fullName evidence="5">Tetratricopeptide repeat protein</fullName>
    </recommendedName>
</protein>
<dbReference type="SUPFAM" id="SSF48452">
    <property type="entry name" value="TPR-like"/>
    <property type="match status" value="1"/>
</dbReference>
<keyword evidence="2" id="KW-0472">Membrane</keyword>
<name>A0A6I2NSG7_PARDI</name>
<keyword evidence="2" id="KW-0812">Transmembrane</keyword>
<evidence type="ECO:0000313" key="4">
    <source>
        <dbReference type="Proteomes" id="UP000432516"/>
    </source>
</evidence>
<gene>
    <name evidence="3" type="ORF">GKD68_10730</name>
</gene>
<feature type="transmembrane region" description="Helical" evidence="2">
    <location>
        <begin position="362"/>
        <end position="383"/>
    </location>
</feature>
<dbReference type="Gene3D" id="1.25.40.10">
    <property type="entry name" value="Tetratricopeptide repeat domain"/>
    <property type="match status" value="2"/>
</dbReference>
<dbReference type="InterPro" id="IPR011990">
    <property type="entry name" value="TPR-like_helical_dom_sf"/>
</dbReference>
<feature type="coiled-coil region" evidence="1">
    <location>
        <begin position="393"/>
        <end position="460"/>
    </location>
</feature>
<dbReference type="Pfam" id="PF13424">
    <property type="entry name" value="TPR_12"/>
    <property type="match status" value="1"/>
</dbReference>
<dbReference type="RefSeq" id="WP_122370478.1">
    <property type="nucleotide sequence ID" value="NZ_BAABYH010000001.1"/>
</dbReference>
<reference evidence="3 4" key="1">
    <citation type="journal article" date="2019" name="Nat. Med.">
        <title>A library of human gut bacterial isolates paired with longitudinal multiomics data enables mechanistic microbiome research.</title>
        <authorList>
            <person name="Poyet M."/>
            <person name="Groussin M."/>
            <person name="Gibbons S.M."/>
            <person name="Avila-Pacheco J."/>
            <person name="Jiang X."/>
            <person name="Kearney S.M."/>
            <person name="Perrotta A.R."/>
            <person name="Berdy B."/>
            <person name="Zhao S."/>
            <person name="Lieberman T.D."/>
            <person name="Swanson P.K."/>
            <person name="Smith M."/>
            <person name="Roesemann S."/>
            <person name="Alexander J.E."/>
            <person name="Rich S.A."/>
            <person name="Livny J."/>
            <person name="Vlamakis H."/>
            <person name="Clish C."/>
            <person name="Bullock K."/>
            <person name="Deik A."/>
            <person name="Scott J."/>
            <person name="Pierce K.A."/>
            <person name="Xavier R.J."/>
            <person name="Alm E.J."/>
        </authorList>
    </citation>
    <scope>NUCLEOTIDE SEQUENCE [LARGE SCALE GENOMIC DNA]</scope>
    <source>
        <strain evidence="3 4">BIOML-A2</strain>
    </source>
</reference>
<dbReference type="Proteomes" id="UP000432516">
    <property type="component" value="Unassembled WGS sequence"/>
</dbReference>
<dbReference type="InterPro" id="IPR019734">
    <property type="entry name" value="TPR_rpt"/>
</dbReference>
<evidence type="ECO:0000256" key="2">
    <source>
        <dbReference type="SAM" id="Phobius"/>
    </source>
</evidence>
<organism evidence="3 4">
    <name type="scientific">Parabacteroides distasonis</name>
    <dbReference type="NCBI Taxonomy" id="823"/>
    <lineage>
        <taxon>Bacteria</taxon>
        <taxon>Pseudomonadati</taxon>
        <taxon>Bacteroidota</taxon>
        <taxon>Bacteroidia</taxon>
        <taxon>Bacteroidales</taxon>
        <taxon>Tannerellaceae</taxon>
        <taxon>Parabacteroides</taxon>
    </lineage>
</organism>
<dbReference type="PROSITE" id="PS51257">
    <property type="entry name" value="PROKAR_LIPOPROTEIN"/>
    <property type="match status" value="1"/>
</dbReference>
<keyword evidence="1" id="KW-0175">Coiled coil</keyword>
<evidence type="ECO:0000256" key="1">
    <source>
        <dbReference type="SAM" id="Coils"/>
    </source>
</evidence>
<dbReference type="SMART" id="SM00028">
    <property type="entry name" value="TPR"/>
    <property type="match status" value="3"/>
</dbReference>
<sequence length="581" mass="67755">MKKNIVTLLALIHIILISCDGIGHPIIDFWKVENLMPQHPDSALMLLEQIENKENLSRKDKAHYYLLLTEAEDKTRAKHASDSLITIATDYYENTDDSKRKAKAWYYRGRVNQDLNLPLKAQEYYLKALRDEEQITDHALLGRINNHIGMLYTYQEVYDKALPFQKKAVEDFRTLRDSMGQVFALRDLGRTFSMLGYRDSAIISNQKAIALMGEKILPSVYTELASLYMRDKRIEEAYELLQRSLQNVAKPQAKYPVYLVLGQLYKESGQIDSAHFYLQACADSTQSPTTRAGGFFHLKEIALAQKQWEQAALLSKQYESLRDSIEKEQRTKLIRKNQALYDYTEIERELCNMRLYASDMKYRYTIFIIGFLVVLCGIILYFIHYTQKKKILVKQLEENESQIRKNKQTIQELSTLRDSLLQDTCTNKDNQELAQTKERLENLSRIKKRLEQEVETLNNKCLALSEWKKNREDLLKQFQATQLYHNFHSPADWKPTEEDWNTLFASVDGNNPGFAIALEKSNWLNASEKKICYLTKIKVKPTMIGILLDLENASIYRRRLYEKLTGSRGSTKDFDKYIADL</sequence>
<keyword evidence="2" id="KW-1133">Transmembrane helix</keyword>
<proteinExistence type="predicted"/>
<dbReference type="EMBL" id="WKNE01000007">
    <property type="protein sequence ID" value="MRZ55225.1"/>
    <property type="molecule type" value="Genomic_DNA"/>
</dbReference>
<dbReference type="Pfam" id="PF13181">
    <property type="entry name" value="TPR_8"/>
    <property type="match status" value="1"/>
</dbReference>
<evidence type="ECO:0008006" key="5">
    <source>
        <dbReference type="Google" id="ProtNLM"/>
    </source>
</evidence>
<dbReference type="AlphaFoldDB" id="A0A6I2NSG7"/>
<evidence type="ECO:0000313" key="3">
    <source>
        <dbReference type="EMBL" id="MRZ55225.1"/>
    </source>
</evidence>
<comment type="caution">
    <text evidence="3">The sequence shown here is derived from an EMBL/GenBank/DDBJ whole genome shotgun (WGS) entry which is preliminary data.</text>
</comment>
<accession>A0A6I2NSG7</accession>